<organism evidence="8 9">
    <name type="scientific">Edaphochlamys debaryana</name>
    <dbReference type="NCBI Taxonomy" id="47281"/>
    <lineage>
        <taxon>Eukaryota</taxon>
        <taxon>Viridiplantae</taxon>
        <taxon>Chlorophyta</taxon>
        <taxon>core chlorophytes</taxon>
        <taxon>Chlorophyceae</taxon>
        <taxon>CS clade</taxon>
        <taxon>Chlamydomonadales</taxon>
        <taxon>Chlamydomonadales incertae sedis</taxon>
        <taxon>Edaphochlamys</taxon>
    </lineage>
</organism>
<evidence type="ECO:0000256" key="6">
    <source>
        <dbReference type="PIRSR" id="PIRSR602129-50"/>
    </source>
</evidence>
<proteinExistence type="inferred from homology"/>
<dbReference type="Pfam" id="PF00282">
    <property type="entry name" value="Pyridoxal_deC"/>
    <property type="match status" value="1"/>
</dbReference>
<dbReference type="InterPro" id="IPR015422">
    <property type="entry name" value="PyrdxlP-dep_Trfase_small"/>
</dbReference>
<gene>
    <name evidence="8" type="ORF">HYH03_005743</name>
</gene>
<keyword evidence="4 6" id="KW-0663">Pyridoxal phosphate</keyword>
<evidence type="ECO:0000256" key="3">
    <source>
        <dbReference type="ARBA" id="ARBA00022793"/>
    </source>
</evidence>
<evidence type="ECO:0000256" key="5">
    <source>
        <dbReference type="ARBA" id="ARBA00023239"/>
    </source>
</evidence>
<keyword evidence="3" id="KW-0210">Decarboxylase</keyword>
<comment type="cofactor">
    <cofactor evidence="1 6 7">
        <name>pyridoxal 5'-phosphate</name>
        <dbReference type="ChEBI" id="CHEBI:597326"/>
    </cofactor>
</comment>
<dbReference type="Gene3D" id="3.40.640.10">
    <property type="entry name" value="Type I PLP-dependent aspartate aminotransferase-like (Major domain)"/>
    <property type="match status" value="1"/>
</dbReference>
<dbReference type="InterPro" id="IPR015421">
    <property type="entry name" value="PyrdxlP-dep_Trfase_major"/>
</dbReference>
<name>A0A835Y526_9CHLO</name>
<dbReference type="InterPro" id="IPR051151">
    <property type="entry name" value="Group_II_Decarboxylase"/>
</dbReference>
<reference evidence="8" key="1">
    <citation type="journal article" date="2020" name="bioRxiv">
        <title>Comparative genomics of Chlamydomonas.</title>
        <authorList>
            <person name="Craig R.J."/>
            <person name="Hasan A.R."/>
            <person name="Ness R.W."/>
            <person name="Keightley P.D."/>
        </authorList>
    </citation>
    <scope>NUCLEOTIDE SEQUENCE</scope>
    <source>
        <strain evidence="8">CCAP 11/70</strain>
    </source>
</reference>
<dbReference type="NCBIfam" id="NF002748">
    <property type="entry name" value="PRK02769.1"/>
    <property type="match status" value="1"/>
</dbReference>
<evidence type="ECO:0000256" key="1">
    <source>
        <dbReference type="ARBA" id="ARBA00001933"/>
    </source>
</evidence>
<dbReference type="Proteomes" id="UP000612055">
    <property type="component" value="Unassembled WGS sequence"/>
</dbReference>
<dbReference type="SUPFAM" id="SSF53383">
    <property type="entry name" value="PLP-dependent transferases"/>
    <property type="match status" value="1"/>
</dbReference>
<dbReference type="OrthoDB" id="2161780at2759"/>
<dbReference type="GO" id="GO:0016831">
    <property type="term" value="F:carboxy-lyase activity"/>
    <property type="evidence" value="ECO:0007669"/>
    <property type="project" value="UniProtKB-KW"/>
</dbReference>
<evidence type="ECO:0000256" key="2">
    <source>
        <dbReference type="ARBA" id="ARBA00009533"/>
    </source>
</evidence>
<sequence length="465" mass="51898">MPPVISKSAVAESTVKRSQHIKTETFNVAAVAPYQAMPVAGPVITHHKSTALPVLEPQQELTEEEREARIAELISSYTKKLAERTHHHMGYPYNLDFDFGLLEGLTKYSINNLGDPFIESNYGVHSREFEVGVLNWFARLWEIDEDEYWGYITTCGTEGNLHGILVGRENFPDGILYASAESHYSVFKAGRMYRMQAEKISTLETGEINYDELKEALVKNRGKPAVLNLNIGTTVRGAVDDLDRVLAVLTEAGYTEDQFFIHCDGALFGMMMPFLNRDAPMVTFRKPIGSVSVSGHKFVGAPVPCGVVITRFKSVMALSSDVEYLNSRDATIMGSRNGHAPIYLWYTLTRKGYEGMRRDVEKCMRNAHVLKTMLESAGIKTMLNELSNTVVFERPKEEAFVRKWQLACEGDIAHVVVMPNITVAKLEDFVSDYIQSRARVAMAAAKRVACEARAVDEDLAAHGIA</sequence>
<evidence type="ECO:0000256" key="4">
    <source>
        <dbReference type="ARBA" id="ARBA00022898"/>
    </source>
</evidence>
<dbReference type="InterPro" id="IPR021115">
    <property type="entry name" value="Pyridoxal-P_BS"/>
</dbReference>
<evidence type="ECO:0008006" key="10">
    <source>
        <dbReference type="Google" id="ProtNLM"/>
    </source>
</evidence>
<evidence type="ECO:0000256" key="7">
    <source>
        <dbReference type="RuleBase" id="RU000382"/>
    </source>
</evidence>
<dbReference type="GO" id="GO:0030170">
    <property type="term" value="F:pyridoxal phosphate binding"/>
    <property type="evidence" value="ECO:0007669"/>
    <property type="project" value="InterPro"/>
</dbReference>
<dbReference type="PANTHER" id="PTHR46101">
    <property type="match status" value="1"/>
</dbReference>
<dbReference type="InterPro" id="IPR002129">
    <property type="entry name" value="PyrdxlP-dep_de-COase"/>
</dbReference>
<dbReference type="InterPro" id="IPR015424">
    <property type="entry name" value="PyrdxlP-dep_Trfase"/>
</dbReference>
<dbReference type="AlphaFoldDB" id="A0A835Y526"/>
<evidence type="ECO:0000313" key="9">
    <source>
        <dbReference type="Proteomes" id="UP000612055"/>
    </source>
</evidence>
<dbReference type="GO" id="GO:0019752">
    <property type="term" value="P:carboxylic acid metabolic process"/>
    <property type="evidence" value="ECO:0007669"/>
    <property type="project" value="InterPro"/>
</dbReference>
<accession>A0A835Y526</accession>
<keyword evidence="5 7" id="KW-0456">Lyase</keyword>
<evidence type="ECO:0000313" key="8">
    <source>
        <dbReference type="EMBL" id="KAG2496141.1"/>
    </source>
</evidence>
<protein>
    <recommendedName>
        <fullName evidence="10">Histidine decarboxylase</fullName>
    </recommendedName>
</protein>
<dbReference type="PROSITE" id="PS00392">
    <property type="entry name" value="DDC_GAD_HDC_YDC"/>
    <property type="match status" value="1"/>
</dbReference>
<feature type="modified residue" description="N6-(pyridoxal phosphate)lysine" evidence="6">
    <location>
        <position position="297"/>
    </location>
</feature>
<keyword evidence="9" id="KW-1185">Reference proteome</keyword>
<dbReference type="Gene3D" id="3.90.1150.10">
    <property type="entry name" value="Aspartate Aminotransferase, domain 1"/>
    <property type="match status" value="1"/>
</dbReference>
<dbReference type="EMBL" id="JAEHOE010000020">
    <property type="protein sequence ID" value="KAG2496141.1"/>
    <property type="molecule type" value="Genomic_DNA"/>
</dbReference>
<comment type="caution">
    <text evidence="8">The sequence shown here is derived from an EMBL/GenBank/DDBJ whole genome shotgun (WGS) entry which is preliminary data.</text>
</comment>
<dbReference type="PANTHER" id="PTHR46101:SF2">
    <property type="entry name" value="SERINE DECARBOXYLASE"/>
    <property type="match status" value="1"/>
</dbReference>
<comment type="similarity">
    <text evidence="2 7">Belongs to the group II decarboxylase family.</text>
</comment>